<reference evidence="2 3" key="1">
    <citation type="submission" date="2016-10" db="EMBL/GenBank/DDBJ databases">
        <authorList>
            <person name="de Groot N.N."/>
        </authorList>
    </citation>
    <scope>NUCLEOTIDE SEQUENCE [LARGE SCALE GENOMIC DNA]</scope>
    <source>
        <strain evidence="2 3">DSM 23042</strain>
    </source>
</reference>
<protein>
    <submittedName>
        <fullName evidence="2">Uncharacterized protein</fullName>
    </submittedName>
</protein>
<proteinExistence type="predicted"/>
<name>A0A1H9REG1_9RHOB</name>
<dbReference type="Proteomes" id="UP000198885">
    <property type="component" value="Unassembled WGS sequence"/>
</dbReference>
<evidence type="ECO:0000256" key="1">
    <source>
        <dbReference type="SAM" id="MobiDB-lite"/>
    </source>
</evidence>
<organism evidence="2 3">
    <name type="scientific">Tranquillimonas rosea</name>
    <dbReference type="NCBI Taxonomy" id="641238"/>
    <lineage>
        <taxon>Bacteria</taxon>
        <taxon>Pseudomonadati</taxon>
        <taxon>Pseudomonadota</taxon>
        <taxon>Alphaproteobacteria</taxon>
        <taxon>Rhodobacterales</taxon>
        <taxon>Roseobacteraceae</taxon>
        <taxon>Tranquillimonas</taxon>
    </lineage>
</organism>
<sequence length="53" mass="5792">MSIMSFAKKALSTAARSKMSNRPVHSRPVKRTSSPKQAAARTAVRHVSKALKK</sequence>
<feature type="compositionally biased region" description="Basic residues" evidence="1">
    <location>
        <begin position="43"/>
        <end position="53"/>
    </location>
</feature>
<dbReference type="EMBL" id="FOGU01000002">
    <property type="protein sequence ID" value="SER71044.1"/>
    <property type="molecule type" value="Genomic_DNA"/>
</dbReference>
<feature type="region of interest" description="Disordered" evidence="1">
    <location>
        <begin position="1"/>
        <end position="53"/>
    </location>
</feature>
<evidence type="ECO:0000313" key="3">
    <source>
        <dbReference type="Proteomes" id="UP000198885"/>
    </source>
</evidence>
<evidence type="ECO:0000313" key="2">
    <source>
        <dbReference type="EMBL" id="SER71044.1"/>
    </source>
</evidence>
<gene>
    <name evidence="2" type="ORF">SAMN04490244_102237</name>
</gene>
<accession>A0A1H9REG1</accession>
<keyword evidence="3" id="KW-1185">Reference proteome</keyword>
<dbReference type="RefSeq" id="WP_177190374.1">
    <property type="nucleotide sequence ID" value="NZ_CBDDGO010000004.1"/>
</dbReference>
<dbReference type="AlphaFoldDB" id="A0A1H9REG1"/>